<accession>A0A8X8XTE9</accession>
<comment type="caution">
    <text evidence="1">The sequence shown here is derived from an EMBL/GenBank/DDBJ whole genome shotgun (WGS) entry which is preliminary data.</text>
</comment>
<dbReference type="AlphaFoldDB" id="A0A8X8XTE9"/>
<proteinExistence type="predicted"/>
<keyword evidence="2" id="KW-1185">Reference proteome</keyword>
<sequence>MVDIGPINGRKWIENLDSHGWFLWMEKKRMEMISEAQKDGGHRSHKRAKYEAILREFGAHKRAKDCSNNHLEVLMLRL</sequence>
<reference evidence="1" key="2">
    <citation type="submission" date="2020-08" db="EMBL/GenBank/DDBJ databases">
        <title>Plant Genome Project.</title>
        <authorList>
            <person name="Zhang R.-G."/>
        </authorList>
    </citation>
    <scope>NUCLEOTIDE SEQUENCE</scope>
    <source>
        <strain evidence="1">Huo1</strain>
        <tissue evidence="1">Leaf</tissue>
    </source>
</reference>
<organism evidence="1">
    <name type="scientific">Salvia splendens</name>
    <name type="common">Scarlet sage</name>
    <dbReference type="NCBI Taxonomy" id="180675"/>
    <lineage>
        <taxon>Eukaryota</taxon>
        <taxon>Viridiplantae</taxon>
        <taxon>Streptophyta</taxon>
        <taxon>Embryophyta</taxon>
        <taxon>Tracheophyta</taxon>
        <taxon>Spermatophyta</taxon>
        <taxon>Magnoliopsida</taxon>
        <taxon>eudicotyledons</taxon>
        <taxon>Gunneridae</taxon>
        <taxon>Pentapetalae</taxon>
        <taxon>asterids</taxon>
        <taxon>lamiids</taxon>
        <taxon>Lamiales</taxon>
        <taxon>Lamiaceae</taxon>
        <taxon>Nepetoideae</taxon>
        <taxon>Mentheae</taxon>
        <taxon>Salviinae</taxon>
        <taxon>Salvia</taxon>
        <taxon>Salvia subgen. Calosphace</taxon>
        <taxon>core Calosphace</taxon>
    </lineage>
</organism>
<reference evidence="1" key="1">
    <citation type="submission" date="2018-01" db="EMBL/GenBank/DDBJ databases">
        <authorList>
            <person name="Mao J.F."/>
        </authorList>
    </citation>
    <scope>NUCLEOTIDE SEQUENCE</scope>
    <source>
        <strain evidence="1">Huo1</strain>
        <tissue evidence="1">Leaf</tissue>
    </source>
</reference>
<protein>
    <submittedName>
        <fullName evidence="1">Uncharacterized protein</fullName>
    </submittedName>
</protein>
<dbReference type="Proteomes" id="UP000298416">
    <property type="component" value="Unassembled WGS sequence"/>
</dbReference>
<name>A0A8X8XTE9_SALSN</name>
<gene>
    <name evidence="1" type="ORF">SASPL_119348</name>
</gene>
<evidence type="ECO:0000313" key="2">
    <source>
        <dbReference type="Proteomes" id="UP000298416"/>
    </source>
</evidence>
<dbReference type="EMBL" id="PNBA02000007">
    <property type="protein sequence ID" value="KAG6417196.1"/>
    <property type="molecule type" value="Genomic_DNA"/>
</dbReference>
<evidence type="ECO:0000313" key="1">
    <source>
        <dbReference type="EMBL" id="KAG6417196.1"/>
    </source>
</evidence>